<feature type="compositionally biased region" description="Polar residues" evidence="1">
    <location>
        <begin position="1"/>
        <end position="25"/>
    </location>
</feature>
<dbReference type="AlphaFoldDB" id="A0A2N6T2Y9"/>
<proteinExistence type="predicted"/>
<keyword evidence="3" id="KW-1185">Reference proteome</keyword>
<accession>A0A2N6T2Y9</accession>
<reference evidence="2 3" key="1">
    <citation type="submission" date="2017-09" db="EMBL/GenBank/DDBJ databases">
        <title>Bacterial strain isolated from the female urinary microbiota.</title>
        <authorList>
            <person name="Thomas-White K."/>
            <person name="Kumar N."/>
            <person name="Forster S."/>
            <person name="Putonti C."/>
            <person name="Lawley T."/>
            <person name="Wolfe A.J."/>
        </authorList>
    </citation>
    <scope>NUCLEOTIDE SEQUENCE [LARGE SCALE GENOMIC DNA]</scope>
    <source>
        <strain evidence="2 3">UMB0792</strain>
    </source>
</reference>
<dbReference type="InterPro" id="IPR029069">
    <property type="entry name" value="HotDog_dom_sf"/>
</dbReference>
<dbReference type="Gene3D" id="3.10.129.10">
    <property type="entry name" value="Hotdog Thioesterase"/>
    <property type="match status" value="1"/>
</dbReference>
<gene>
    <name evidence="2" type="ORF">CJ203_09610</name>
</gene>
<name>A0A2N6T2Y9_9CORY</name>
<sequence length="182" mass="19759">MTQTDTSDSTEATAGTKPTATNDNPGPTALLWEKFSDSTIKRGLFSALYMVKAPYFRTVMPRVREAVPGRCVVRLGKWWGVQNHIGTFHVIAGLNGAEAAMGLLCEVTVPDTHRWIPRGMRADYPKKSTGGLTVTATADFPDFSTITRETGGQLVTIDCQLVDDAGVEPITAEIDVWVTAKK</sequence>
<evidence type="ECO:0000313" key="2">
    <source>
        <dbReference type="EMBL" id="PMC63697.1"/>
    </source>
</evidence>
<dbReference type="InterPro" id="IPR027961">
    <property type="entry name" value="DUF4442"/>
</dbReference>
<organism evidence="2 3">
    <name type="scientific">Corynebacterium tuscaniense</name>
    <dbReference type="NCBI Taxonomy" id="302449"/>
    <lineage>
        <taxon>Bacteria</taxon>
        <taxon>Bacillati</taxon>
        <taxon>Actinomycetota</taxon>
        <taxon>Actinomycetes</taxon>
        <taxon>Mycobacteriales</taxon>
        <taxon>Corynebacteriaceae</taxon>
        <taxon>Corynebacterium</taxon>
    </lineage>
</organism>
<dbReference type="EMBL" id="PNHG01000018">
    <property type="protein sequence ID" value="PMC63697.1"/>
    <property type="molecule type" value="Genomic_DNA"/>
</dbReference>
<evidence type="ECO:0000256" key="1">
    <source>
        <dbReference type="SAM" id="MobiDB-lite"/>
    </source>
</evidence>
<protein>
    <submittedName>
        <fullName evidence="2">Thioesterase</fullName>
    </submittedName>
</protein>
<dbReference type="CDD" id="cd03443">
    <property type="entry name" value="PaaI_thioesterase"/>
    <property type="match status" value="1"/>
</dbReference>
<feature type="region of interest" description="Disordered" evidence="1">
    <location>
        <begin position="1"/>
        <end position="28"/>
    </location>
</feature>
<comment type="caution">
    <text evidence="2">The sequence shown here is derived from an EMBL/GenBank/DDBJ whole genome shotgun (WGS) entry which is preliminary data.</text>
</comment>
<dbReference type="Proteomes" id="UP000235836">
    <property type="component" value="Unassembled WGS sequence"/>
</dbReference>
<evidence type="ECO:0000313" key="3">
    <source>
        <dbReference type="Proteomes" id="UP000235836"/>
    </source>
</evidence>
<dbReference type="SUPFAM" id="SSF54637">
    <property type="entry name" value="Thioesterase/thiol ester dehydrase-isomerase"/>
    <property type="match status" value="1"/>
</dbReference>
<dbReference type="RefSeq" id="WP_102724424.1">
    <property type="nucleotide sequence ID" value="NZ_PNHG01000018.1"/>
</dbReference>
<dbReference type="Pfam" id="PF14539">
    <property type="entry name" value="DUF4442"/>
    <property type="match status" value="1"/>
</dbReference>